<sequence length="245" mass="27225">MTQENDRRELWIMGLGKRPERGAIVSEYLESAGYTPRIAAPGDLVSSKPLGIVLDLSPSSDDGWGILLNLKSDVATRDIPVLPIFLSELGKVGGVFPVAGFFTLPIDEEYIASKLAVLGLTEDVMDYDLHSLVVTRKGDEKLSKLLEGLGFGVENAYTGKEALALVTIGHPYLIISSLMHPDMGSFELLERLRLYPQTRNIPFFILIKDAMKDGERCAMSREIDHLVRKKSLSKDEFLAFLRKRS</sequence>
<dbReference type="InterPro" id="IPR011006">
    <property type="entry name" value="CheY-like_superfamily"/>
</dbReference>
<dbReference type="Gene3D" id="3.40.50.2300">
    <property type="match status" value="1"/>
</dbReference>
<reference evidence="2 3" key="1">
    <citation type="submission" date="2021-05" db="EMBL/GenBank/DDBJ databases">
        <title>The draft genome of Geobacter pelophilus DSM 12255.</title>
        <authorList>
            <person name="Xu Z."/>
            <person name="Masuda Y."/>
            <person name="Itoh H."/>
            <person name="Senoo K."/>
        </authorList>
    </citation>
    <scope>NUCLEOTIDE SEQUENCE [LARGE SCALE GENOMIC DNA]</scope>
    <source>
        <strain evidence="2 3">DSM 12255</strain>
    </source>
</reference>
<name>A0AAW4KYV6_9BACT</name>
<dbReference type="PANTHER" id="PTHR44591:SF25">
    <property type="entry name" value="CHEMOTAXIS TWO-COMPONENT RESPONSE REGULATOR"/>
    <property type="match status" value="1"/>
</dbReference>
<organism evidence="2 3">
    <name type="scientific">Geoanaerobacter pelophilus</name>
    <dbReference type="NCBI Taxonomy" id="60036"/>
    <lineage>
        <taxon>Bacteria</taxon>
        <taxon>Pseudomonadati</taxon>
        <taxon>Thermodesulfobacteriota</taxon>
        <taxon>Desulfuromonadia</taxon>
        <taxon>Geobacterales</taxon>
        <taxon>Geobacteraceae</taxon>
        <taxon>Geoanaerobacter</taxon>
    </lineage>
</organism>
<gene>
    <name evidence="2" type="ORF">KI809_05400</name>
</gene>
<evidence type="ECO:0000313" key="3">
    <source>
        <dbReference type="Proteomes" id="UP000811899"/>
    </source>
</evidence>
<dbReference type="PANTHER" id="PTHR44591">
    <property type="entry name" value="STRESS RESPONSE REGULATOR PROTEIN 1"/>
    <property type="match status" value="1"/>
</dbReference>
<proteinExistence type="predicted"/>
<keyword evidence="1" id="KW-0597">Phosphoprotein</keyword>
<evidence type="ECO:0000256" key="1">
    <source>
        <dbReference type="ARBA" id="ARBA00022553"/>
    </source>
</evidence>
<dbReference type="AlphaFoldDB" id="A0AAW4KYV6"/>
<comment type="caution">
    <text evidence="2">The sequence shown here is derived from an EMBL/GenBank/DDBJ whole genome shotgun (WGS) entry which is preliminary data.</text>
</comment>
<protein>
    <submittedName>
        <fullName evidence="2">Response regulator</fullName>
    </submittedName>
</protein>
<evidence type="ECO:0000313" key="2">
    <source>
        <dbReference type="EMBL" id="MBT0663733.1"/>
    </source>
</evidence>
<dbReference type="SUPFAM" id="SSF52172">
    <property type="entry name" value="CheY-like"/>
    <property type="match status" value="1"/>
</dbReference>
<accession>A0AAW4KYV6</accession>
<dbReference type="Proteomes" id="UP000811899">
    <property type="component" value="Unassembled WGS sequence"/>
</dbReference>
<dbReference type="RefSeq" id="WP_214170451.1">
    <property type="nucleotide sequence ID" value="NZ_JAHCVJ010000001.1"/>
</dbReference>
<keyword evidence="3" id="KW-1185">Reference proteome</keyword>
<dbReference type="EMBL" id="JAHCVJ010000001">
    <property type="protein sequence ID" value="MBT0663733.1"/>
    <property type="molecule type" value="Genomic_DNA"/>
</dbReference>
<dbReference type="InterPro" id="IPR050595">
    <property type="entry name" value="Bact_response_regulator"/>
</dbReference>